<dbReference type="Pfam" id="PF13306">
    <property type="entry name" value="LRR_5"/>
    <property type="match status" value="1"/>
</dbReference>
<evidence type="ECO:0000256" key="1">
    <source>
        <dbReference type="SAM" id="Coils"/>
    </source>
</evidence>
<dbReference type="InterPro" id="IPR026906">
    <property type="entry name" value="LRR_5"/>
</dbReference>
<dbReference type="EMBL" id="GDID01007580">
    <property type="protein sequence ID" value="JAP89026.1"/>
    <property type="molecule type" value="Transcribed_RNA"/>
</dbReference>
<sequence length="354" mass="41037">LNDPQVKLIMKTINITKEQMLGIDNDQVIHKCMILLGNKYSEKQFDQNKEFEYLIALNLTSTSFCLFRGCNIEMMACPLLKTLGSYSFELCPLIDVNLPNATTFGSGTFQGCTDIKNVQLDSVEKIDNVFESKCKFTSFRADKMTKFINKGVKIENLIAKQLQYVEGCDFFKLFTNDFTKEQLFDSFPFLKVEKIDCQCLWPMVGKCQKLEDIIKFYQYQMMSEVQTSRTMISTTNEDINKLRLEMGATEKVVTDADTKLKDEIDGLRQEMGATIRAQQHQIDQLKDEMKKLKEKICNLHTDLNQNLDDEIKIKDEQFHLLQKQFKNQKEKLISEFGKQQQQIGTLKKIITNAF</sequence>
<dbReference type="AlphaFoldDB" id="A0A146JZW4"/>
<evidence type="ECO:0008006" key="3">
    <source>
        <dbReference type="Google" id="ProtNLM"/>
    </source>
</evidence>
<feature type="non-terminal residue" evidence="2">
    <location>
        <position position="354"/>
    </location>
</feature>
<proteinExistence type="predicted"/>
<protein>
    <recommendedName>
        <fullName evidence="3">Leucine rich repeats-containing protein</fullName>
    </recommendedName>
</protein>
<name>A0A146JZW4_9EUKA</name>
<feature type="coiled-coil region" evidence="1">
    <location>
        <begin position="268"/>
        <end position="295"/>
    </location>
</feature>
<evidence type="ECO:0000313" key="2">
    <source>
        <dbReference type="EMBL" id="JAP89026.1"/>
    </source>
</evidence>
<dbReference type="Gene3D" id="1.20.5.1700">
    <property type="match status" value="1"/>
</dbReference>
<feature type="non-terminal residue" evidence="2">
    <location>
        <position position="1"/>
    </location>
</feature>
<keyword evidence="1" id="KW-0175">Coiled coil</keyword>
<gene>
    <name evidence="2" type="ORF">TPC1_31479</name>
</gene>
<organism evidence="2">
    <name type="scientific">Trepomonas sp. PC1</name>
    <dbReference type="NCBI Taxonomy" id="1076344"/>
    <lineage>
        <taxon>Eukaryota</taxon>
        <taxon>Metamonada</taxon>
        <taxon>Diplomonadida</taxon>
        <taxon>Hexamitidae</taxon>
        <taxon>Hexamitinae</taxon>
        <taxon>Trepomonas</taxon>
    </lineage>
</organism>
<reference evidence="2" key="1">
    <citation type="submission" date="2015-07" db="EMBL/GenBank/DDBJ databases">
        <title>Adaptation to a free-living lifestyle via gene acquisitions in the diplomonad Trepomonas sp. PC1.</title>
        <authorList>
            <person name="Xu F."/>
            <person name="Jerlstrom-Hultqvist J."/>
            <person name="Kolisko M."/>
            <person name="Simpson A.G.B."/>
            <person name="Roger A.J."/>
            <person name="Svard S.G."/>
            <person name="Andersson J.O."/>
        </authorList>
    </citation>
    <scope>NUCLEOTIDE SEQUENCE</scope>
    <source>
        <strain evidence="2">PC1</strain>
    </source>
</reference>
<accession>A0A146JZW4</accession>
<dbReference type="Gene3D" id="3.80.10.10">
    <property type="entry name" value="Ribonuclease Inhibitor"/>
    <property type="match status" value="1"/>
</dbReference>
<dbReference type="InterPro" id="IPR032675">
    <property type="entry name" value="LRR_dom_sf"/>
</dbReference>